<evidence type="ECO:0000256" key="5">
    <source>
        <dbReference type="ARBA" id="ARBA00022723"/>
    </source>
</evidence>
<protein>
    <submittedName>
        <fullName evidence="16">Cytochrome P450 2K6-like</fullName>
    </submittedName>
</protein>
<evidence type="ECO:0000256" key="6">
    <source>
        <dbReference type="ARBA" id="ARBA00022824"/>
    </source>
</evidence>
<dbReference type="RefSeq" id="XP_007430816.1">
    <property type="nucleotide sequence ID" value="XM_007430754.3"/>
</dbReference>
<dbReference type="Pfam" id="PF00067">
    <property type="entry name" value="p450"/>
    <property type="match status" value="1"/>
</dbReference>
<dbReference type="PROSITE" id="PS00086">
    <property type="entry name" value="CYTOCHROME_P450"/>
    <property type="match status" value="1"/>
</dbReference>
<dbReference type="PRINTS" id="PR00385">
    <property type="entry name" value="P450"/>
</dbReference>
<reference evidence="16" key="1">
    <citation type="submission" date="2025-08" db="UniProtKB">
        <authorList>
            <consortium name="RefSeq"/>
        </authorList>
    </citation>
    <scope>IDENTIFICATION</scope>
    <source>
        <tissue evidence="16">Liver</tissue>
    </source>
</reference>
<organism evidence="15 16">
    <name type="scientific">Python bivittatus</name>
    <name type="common">Burmese python</name>
    <name type="synonym">Python molurus bivittatus</name>
    <dbReference type="NCBI Taxonomy" id="176946"/>
    <lineage>
        <taxon>Eukaryota</taxon>
        <taxon>Metazoa</taxon>
        <taxon>Chordata</taxon>
        <taxon>Craniata</taxon>
        <taxon>Vertebrata</taxon>
        <taxon>Euteleostomi</taxon>
        <taxon>Lepidosauria</taxon>
        <taxon>Squamata</taxon>
        <taxon>Bifurcata</taxon>
        <taxon>Unidentata</taxon>
        <taxon>Episquamata</taxon>
        <taxon>Toxicofera</taxon>
        <taxon>Serpentes</taxon>
        <taxon>Henophidia</taxon>
        <taxon>Pythonidae</taxon>
        <taxon>Python</taxon>
    </lineage>
</organism>
<dbReference type="PANTHER" id="PTHR24300">
    <property type="entry name" value="CYTOCHROME P450 508A4-RELATED"/>
    <property type="match status" value="1"/>
</dbReference>
<evidence type="ECO:0000256" key="2">
    <source>
        <dbReference type="ARBA" id="ARBA00004524"/>
    </source>
</evidence>
<keyword evidence="14" id="KW-0812">Transmembrane</keyword>
<dbReference type="GO" id="GO:0020037">
    <property type="term" value="F:heme binding"/>
    <property type="evidence" value="ECO:0007669"/>
    <property type="project" value="InterPro"/>
</dbReference>
<keyword evidence="7" id="KW-0492">Microsome</keyword>
<dbReference type="Gene3D" id="1.10.630.10">
    <property type="entry name" value="Cytochrome P450"/>
    <property type="match status" value="1"/>
</dbReference>
<feature type="transmembrane region" description="Helical" evidence="14">
    <location>
        <begin position="212"/>
        <end position="233"/>
    </location>
</feature>
<name>A0A9F2QYK9_PYTBI</name>
<keyword evidence="10 13" id="KW-0503">Monooxygenase</keyword>
<feature type="transmembrane region" description="Helical" evidence="14">
    <location>
        <begin position="169"/>
        <end position="192"/>
    </location>
</feature>
<dbReference type="GO" id="GO:0046222">
    <property type="term" value="P:aflatoxin metabolic process"/>
    <property type="evidence" value="ECO:0007669"/>
    <property type="project" value="UniProtKB-ARBA"/>
</dbReference>
<evidence type="ECO:0000256" key="3">
    <source>
        <dbReference type="ARBA" id="ARBA00010617"/>
    </source>
</evidence>
<gene>
    <name evidence="16" type="primary">LOC103060627</name>
</gene>
<dbReference type="GO" id="GO:0006805">
    <property type="term" value="P:xenobiotic metabolic process"/>
    <property type="evidence" value="ECO:0007669"/>
    <property type="project" value="TreeGrafter"/>
</dbReference>
<evidence type="ECO:0000313" key="16">
    <source>
        <dbReference type="RefSeq" id="XP_007430816.1"/>
    </source>
</evidence>
<dbReference type="GeneID" id="103060627"/>
<dbReference type="AlphaFoldDB" id="A0A9F2QYK9"/>
<dbReference type="InterPro" id="IPR050182">
    <property type="entry name" value="Cytochrome_P450_fam2"/>
</dbReference>
<dbReference type="InterPro" id="IPR017972">
    <property type="entry name" value="Cyt_P450_CS"/>
</dbReference>
<dbReference type="GO" id="GO:0005506">
    <property type="term" value="F:iron ion binding"/>
    <property type="evidence" value="ECO:0007669"/>
    <property type="project" value="InterPro"/>
</dbReference>
<evidence type="ECO:0000256" key="9">
    <source>
        <dbReference type="ARBA" id="ARBA00023004"/>
    </source>
</evidence>
<dbReference type="InterPro" id="IPR002401">
    <property type="entry name" value="Cyt_P450_E_grp-I"/>
</dbReference>
<keyword evidence="5 12" id="KW-0479">Metal-binding</keyword>
<comment type="similarity">
    <text evidence="3 13">Belongs to the cytochrome P450 family.</text>
</comment>
<dbReference type="GO" id="GO:0016712">
    <property type="term" value="F:oxidoreductase activity, acting on paired donors, with incorporation or reduction of molecular oxygen, reduced flavin or flavoprotein as one donor, and incorporation of one atom of oxygen"/>
    <property type="evidence" value="ECO:0007669"/>
    <property type="project" value="TreeGrafter"/>
</dbReference>
<evidence type="ECO:0000256" key="13">
    <source>
        <dbReference type="RuleBase" id="RU000461"/>
    </source>
</evidence>
<evidence type="ECO:0000256" key="14">
    <source>
        <dbReference type="SAM" id="Phobius"/>
    </source>
</evidence>
<dbReference type="KEGG" id="pbi:103060627"/>
<dbReference type="InterPro" id="IPR036396">
    <property type="entry name" value="Cyt_P450_sf"/>
</dbReference>
<keyword evidence="9 12" id="KW-0408">Iron</keyword>
<dbReference type="GO" id="GO:0005737">
    <property type="term" value="C:cytoplasm"/>
    <property type="evidence" value="ECO:0007669"/>
    <property type="project" value="TreeGrafter"/>
</dbReference>
<comment type="subcellular location">
    <subcellularLocation>
        <location evidence="2">Microsome membrane</location>
    </subcellularLocation>
</comment>
<keyword evidence="4 12" id="KW-0349">Heme</keyword>
<evidence type="ECO:0000256" key="12">
    <source>
        <dbReference type="PIRSR" id="PIRSR602401-1"/>
    </source>
</evidence>
<keyword evidence="15" id="KW-1185">Reference proteome</keyword>
<accession>A0A9F2QYK9</accession>
<dbReference type="PRINTS" id="PR00463">
    <property type="entry name" value="EP450I"/>
</dbReference>
<dbReference type="GO" id="GO:0006082">
    <property type="term" value="P:organic acid metabolic process"/>
    <property type="evidence" value="ECO:0007669"/>
    <property type="project" value="TreeGrafter"/>
</dbReference>
<dbReference type="OMA" id="LIGWEWD"/>
<dbReference type="PANTHER" id="PTHR24300:SF302">
    <property type="entry name" value="CYTOCHROME P450"/>
    <property type="match status" value="1"/>
</dbReference>
<keyword evidence="11 14" id="KW-0472">Membrane</keyword>
<feature type="binding site" description="axial binding residue" evidence="12">
    <location>
        <position position="439"/>
    </location>
    <ligand>
        <name>heme</name>
        <dbReference type="ChEBI" id="CHEBI:30413"/>
    </ligand>
    <ligandPart>
        <name>Fe</name>
        <dbReference type="ChEBI" id="CHEBI:18248"/>
    </ligandPart>
</feature>
<keyword evidence="14" id="KW-1133">Transmembrane helix</keyword>
<evidence type="ECO:0000256" key="8">
    <source>
        <dbReference type="ARBA" id="ARBA00023002"/>
    </source>
</evidence>
<sequence>MDWIVPISILFLYSLMIMLLLKMGNIWKNSSKDFPPGPRPLPVVGNLHIMDLKKLYHTMLKLSKQYGPVFKIQLGTQKIVVLAGYETVKEALVNKADVFAERAHVPISEEFSKGFGVAFSHGENWKVMRRFMLTTLRDYGMGKRSMESRIAEECSFLIKKFESYRGKPFEFRAIMTAAVGNIIVSILLGKRYEYEDPRFIKLLSLATENARLMGIPPILLYNMFPILGFLIGARKKVLNNRKKLHAFINESFIKCLNNLDENDTRNFIDSYLVQQQQERKTRNNGYFHVKNLEESVTNLFVAGVETTSSTLFWAFTLMIKYPLIQKKIQEEIANVAGSAQPRAEHRTKMPYTDAVLHEVQRYADILPLNLPHATTTDVTFKGYFIAKGTHVIPLLTSVLHDESQWEKPYAFYPEHFLNAEGKFVKRDAFMPFSAGRRVCPGETLARTEMFMFFTSLLQRFTFQPAPGLSKEDLDLTRAVGFTTPPKTYTLCALPRSSI</sequence>
<evidence type="ECO:0000256" key="4">
    <source>
        <dbReference type="ARBA" id="ARBA00022617"/>
    </source>
</evidence>
<keyword evidence="6" id="KW-0256">Endoplasmic reticulum</keyword>
<proteinExistence type="inferred from homology"/>
<keyword evidence="8 13" id="KW-0560">Oxidoreductase</keyword>
<dbReference type="SUPFAM" id="SSF48264">
    <property type="entry name" value="Cytochrome P450"/>
    <property type="match status" value="1"/>
</dbReference>
<comment type="cofactor">
    <cofactor evidence="1 12">
        <name>heme</name>
        <dbReference type="ChEBI" id="CHEBI:30413"/>
    </cofactor>
</comment>
<feature type="transmembrane region" description="Helical" evidence="14">
    <location>
        <begin position="6"/>
        <end position="24"/>
    </location>
</feature>
<dbReference type="OrthoDB" id="1055148at2759"/>
<dbReference type="Proteomes" id="UP000695026">
    <property type="component" value="Unplaced"/>
</dbReference>
<evidence type="ECO:0000256" key="10">
    <source>
        <dbReference type="ARBA" id="ARBA00023033"/>
    </source>
</evidence>
<dbReference type="FunFam" id="1.10.630.10:FF:000010">
    <property type="entry name" value="cytochrome P450 2W1 isoform X2"/>
    <property type="match status" value="1"/>
</dbReference>
<dbReference type="InterPro" id="IPR001128">
    <property type="entry name" value="Cyt_P450"/>
</dbReference>
<evidence type="ECO:0000313" key="15">
    <source>
        <dbReference type="Proteomes" id="UP000695026"/>
    </source>
</evidence>
<evidence type="ECO:0000256" key="1">
    <source>
        <dbReference type="ARBA" id="ARBA00001971"/>
    </source>
</evidence>
<evidence type="ECO:0000256" key="7">
    <source>
        <dbReference type="ARBA" id="ARBA00022848"/>
    </source>
</evidence>
<evidence type="ECO:0000256" key="11">
    <source>
        <dbReference type="ARBA" id="ARBA00023136"/>
    </source>
</evidence>